<keyword evidence="3" id="KW-1185">Reference proteome</keyword>
<accession>A0ABQ1YU76</accession>
<evidence type="ECO:0000313" key="3">
    <source>
        <dbReference type="Proteomes" id="UP000659344"/>
    </source>
</evidence>
<sequence>MSSNNPEDEQEQYVNKQIREAKEGELPKHKDISVAENGSMINDIDDLIQLSEDMEEMTTETQDKDHGLVSDPEQ</sequence>
<evidence type="ECO:0000313" key="2">
    <source>
        <dbReference type="EMBL" id="GGH38959.1"/>
    </source>
</evidence>
<organism evidence="2 3">
    <name type="scientific">Paenibacillus segetis</name>
    <dbReference type="NCBI Taxonomy" id="1325360"/>
    <lineage>
        <taxon>Bacteria</taxon>
        <taxon>Bacillati</taxon>
        <taxon>Bacillota</taxon>
        <taxon>Bacilli</taxon>
        <taxon>Bacillales</taxon>
        <taxon>Paenibacillaceae</taxon>
        <taxon>Paenibacillus</taxon>
    </lineage>
</organism>
<dbReference type="Proteomes" id="UP000659344">
    <property type="component" value="Unassembled WGS sequence"/>
</dbReference>
<dbReference type="RefSeq" id="WP_188542378.1">
    <property type="nucleotide sequence ID" value="NZ_BMFT01000006.1"/>
</dbReference>
<comment type="caution">
    <text evidence="2">The sequence shown here is derived from an EMBL/GenBank/DDBJ whole genome shotgun (WGS) entry which is preliminary data.</text>
</comment>
<reference evidence="3" key="1">
    <citation type="journal article" date="2019" name="Int. J. Syst. Evol. Microbiol.">
        <title>The Global Catalogue of Microorganisms (GCM) 10K type strain sequencing project: providing services to taxonomists for standard genome sequencing and annotation.</title>
        <authorList>
            <consortium name="The Broad Institute Genomics Platform"/>
            <consortium name="The Broad Institute Genome Sequencing Center for Infectious Disease"/>
            <person name="Wu L."/>
            <person name="Ma J."/>
        </authorList>
    </citation>
    <scope>NUCLEOTIDE SEQUENCE [LARGE SCALE GENOMIC DNA]</scope>
    <source>
        <strain evidence="3">CGMCC 1.12769</strain>
    </source>
</reference>
<name>A0ABQ1YU76_9BACL</name>
<evidence type="ECO:0000256" key="1">
    <source>
        <dbReference type="SAM" id="MobiDB-lite"/>
    </source>
</evidence>
<protein>
    <recommendedName>
        <fullName evidence="4">DUF4025 domain-containing protein</fullName>
    </recommendedName>
</protein>
<feature type="region of interest" description="Disordered" evidence="1">
    <location>
        <begin position="55"/>
        <end position="74"/>
    </location>
</feature>
<proteinExistence type="predicted"/>
<evidence type="ECO:0008006" key="4">
    <source>
        <dbReference type="Google" id="ProtNLM"/>
    </source>
</evidence>
<feature type="compositionally biased region" description="Basic and acidic residues" evidence="1">
    <location>
        <begin position="17"/>
        <end position="29"/>
    </location>
</feature>
<feature type="compositionally biased region" description="Acidic residues" evidence="1">
    <location>
        <begin position="1"/>
        <end position="11"/>
    </location>
</feature>
<dbReference type="EMBL" id="BMFT01000006">
    <property type="protein sequence ID" value="GGH38959.1"/>
    <property type="molecule type" value="Genomic_DNA"/>
</dbReference>
<gene>
    <name evidence="2" type="ORF">GCM10008013_47380</name>
</gene>
<feature type="region of interest" description="Disordered" evidence="1">
    <location>
        <begin position="1"/>
        <end position="29"/>
    </location>
</feature>